<dbReference type="InterPro" id="IPR003594">
    <property type="entry name" value="HATPase_dom"/>
</dbReference>
<keyword evidence="4" id="KW-0067">ATP-binding</keyword>
<comment type="caution">
    <text evidence="4">The sequence shown here is derived from an EMBL/GenBank/DDBJ whole genome shotgun (WGS) entry which is preliminary data.</text>
</comment>
<evidence type="ECO:0000256" key="1">
    <source>
        <dbReference type="ARBA" id="ARBA00022527"/>
    </source>
</evidence>
<feature type="region of interest" description="Disordered" evidence="2">
    <location>
        <begin position="145"/>
        <end position="184"/>
    </location>
</feature>
<dbReference type="EMBL" id="JAAXOU010000007">
    <property type="protein sequence ID" value="NKY12866.1"/>
    <property type="molecule type" value="Genomic_DNA"/>
</dbReference>
<keyword evidence="4" id="KW-0547">Nucleotide-binding</keyword>
<keyword evidence="1" id="KW-0418">Kinase</keyword>
<keyword evidence="1" id="KW-0808">Transferase</keyword>
<feature type="domain" description="Histidine kinase/HSP90-like ATPase" evidence="3">
    <location>
        <begin position="28"/>
        <end position="137"/>
    </location>
</feature>
<dbReference type="Gene3D" id="3.30.565.10">
    <property type="entry name" value="Histidine kinase-like ATPase, C-terminal domain"/>
    <property type="match status" value="1"/>
</dbReference>
<dbReference type="Proteomes" id="UP000570003">
    <property type="component" value="Unassembled WGS sequence"/>
</dbReference>
<dbReference type="GO" id="GO:0005524">
    <property type="term" value="F:ATP binding"/>
    <property type="evidence" value="ECO:0007669"/>
    <property type="project" value="UniProtKB-KW"/>
</dbReference>
<reference evidence="4 5" key="1">
    <citation type="submission" date="2020-04" db="EMBL/GenBank/DDBJ databases">
        <title>MicrobeNet Type strains.</title>
        <authorList>
            <person name="Nicholson A.C."/>
        </authorList>
    </citation>
    <scope>NUCLEOTIDE SEQUENCE [LARGE SCALE GENOMIC DNA]</scope>
    <source>
        <strain evidence="4 5">DSM 40738</strain>
    </source>
</reference>
<proteinExistence type="predicted"/>
<keyword evidence="5" id="KW-1185">Reference proteome</keyword>
<evidence type="ECO:0000313" key="4">
    <source>
        <dbReference type="EMBL" id="NKY12866.1"/>
    </source>
</evidence>
<protein>
    <submittedName>
        <fullName evidence="4">ATP-binding protein</fullName>
    </submittedName>
</protein>
<dbReference type="Pfam" id="PF13581">
    <property type="entry name" value="HATPase_c_2"/>
    <property type="match status" value="1"/>
</dbReference>
<organism evidence="4 5">
    <name type="scientific">Streptomyces somaliensis (strain ATCC 33201 / DSM 40738 / JCM 12659 / KCTC 9044 / NCTC 11332 / NRRL B-12077 / IP 733)</name>
    <dbReference type="NCBI Taxonomy" id="1134445"/>
    <lineage>
        <taxon>Bacteria</taxon>
        <taxon>Bacillati</taxon>
        <taxon>Actinomycetota</taxon>
        <taxon>Actinomycetes</taxon>
        <taxon>Kitasatosporales</taxon>
        <taxon>Streptomycetaceae</taxon>
        <taxon>Streptomyces</taxon>
    </lineage>
</organism>
<gene>
    <name evidence="4" type="ORF">HGA06_01415</name>
</gene>
<dbReference type="InterPro" id="IPR036890">
    <property type="entry name" value="HATPase_C_sf"/>
</dbReference>
<dbReference type="CDD" id="cd16936">
    <property type="entry name" value="HATPase_RsbW-like"/>
    <property type="match status" value="1"/>
</dbReference>
<evidence type="ECO:0000313" key="5">
    <source>
        <dbReference type="Proteomes" id="UP000570003"/>
    </source>
</evidence>
<dbReference type="InterPro" id="IPR050267">
    <property type="entry name" value="Anti-sigma-factor_SerPK"/>
</dbReference>
<evidence type="ECO:0000256" key="2">
    <source>
        <dbReference type="SAM" id="MobiDB-lite"/>
    </source>
</evidence>
<dbReference type="PANTHER" id="PTHR35526:SF3">
    <property type="entry name" value="ANTI-SIGMA-F FACTOR RSBW"/>
    <property type="match status" value="1"/>
</dbReference>
<dbReference type="RefSeq" id="WP_168437144.1">
    <property type="nucleotide sequence ID" value="NZ_JAAXOU010000007.1"/>
</dbReference>
<dbReference type="GO" id="GO:0004674">
    <property type="term" value="F:protein serine/threonine kinase activity"/>
    <property type="evidence" value="ECO:0007669"/>
    <property type="project" value="UniProtKB-KW"/>
</dbReference>
<sequence length="184" mass="20409">MNTAALPLPEPPTGDASYRLTAPNLPTTPKIARDWVVLVLRAANLPRLVEPARLCTSEVVTNAHRHSRTPSITIEVALAGRRTAVLVHDDGPVGLPLPAPSGRYTGQEHGRGLLLVDSLADDWGVLVLDDRTKAVRFTLVDRDDRHDRHDRDDRDDQGDRNERDGRDDRDDRHDRDDREGGDAA</sequence>
<name>A0AA44DAQ9_STRE0</name>
<dbReference type="PANTHER" id="PTHR35526">
    <property type="entry name" value="ANTI-SIGMA-F FACTOR RSBW-RELATED"/>
    <property type="match status" value="1"/>
</dbReference>
<evidence type="ECO:0000259" key="3">
    <source>
        <dbReference type="Pfam" id="PF13581"/>
    </source>
</evidence>
<accession>A0AA44DAQ9</accession>
<keyword evidence="1" id="KW-0723">Serine/threonine-protein kinase</keyword>
<dbReference type="SUPFAM" id="SSF55874">
    <property type="entry name" value="ATPase domain of HSP90 chaperone/DNA topoisomerase II/histidine kinase"/>
    <property type="match status" value="1"/>
</dbReference>
<dbReference type="AlphaFoldDB" id="A0AA44DAQ9"/>